<dbReference type="EMBL" id="WAEM01000005">
    <property type="protein sequence ID" value="KAB1155487.1"/>
    <property type="molecule type" value="Genomic_DNA"/>
</dbReference>
<evidence type="ECO:0000313" key="5">
    <source>
        <dbReference type="Proteomes" id="UP000490922"/>
    </source>
</evidence>
<feature type="compositionally biased region" description="Polar residues" evidence="1">
    <location>
        <begin position="125"/>
        <end position="141"/>
    </location>
</feature>
<organism evidence="4 5">
    <name type="scientific">Flavobacterium luteum</name>
    <dbReference type="NCBI Taxonomy" id="2026654"/>
    <lineage>
        <taxon>Bacteria</taxon>
        <taxon>Pseudomonadati</taxon>
        <taxon>Bacteroidota</taxon>
        <taxon>Flavobacteriia</taxon>
        <taxon>Flavobacteriales</taxon>
        <taxon>Flavobacteriaceae</taxon>
        <taxon>Flavobacterium</taxon>
    </lineage>
</organism>
<feature type="compositionally biased region" description="Polar residues" evidence="1">
    <location>
        <begin position="109"/>
        <end position="118"/>
    </location>
</feature>
<feature type="signal peptide" evidence="2">
    <location>
        <begin position="1"/>
        <end position="17"/>
    </location>
</feature>
<evidence type="ECO:0000259" key="3">
    <source>
        <dbReference type="Pfam" id="PF21722"/>
    </source>
</evidence>
<keyword evidence="5" id="KW-1185">Reference proteome</keyword>
<dbReference type="InterPro" id="IPR049304">
    <property type="entry name" value="Gly_rich_dom"/>
</dbReference>
<sequence length="2049" mass="207933">MKKYVLFLFLLPILTFGQTTQTITTVGSGSFVVPNGVTSLDVQAWGGGGCSGNNTSATSGSCGGGAGGAYTGGTISVSSGASISYTVGAGGIYATSGTTTPAAGGPSTFSSGTTQINANGGARGGTSTASNGGAMTAASTNPGSVSSFVSFAGGKGGNGGNNAGYSGGGGGGAGGTIATGTGGANAASNTGGAGGVGGATGGGAGGSASNFSPSSNGVNGTAPGGGGGGRAYNNTGSNTNGGDGQLKITYTCTTYALTAAASASTFSSGAPSTVTLNSTSLPAGSYTITYSTTNPVTSGNTASMSFSGTSGTFSTMNLTANSDITVNTLQSGSGVGCFSTIITNNTATALLDSTVVTAGVIAADQTICNGSTPAALTSTIAGTTSSGTLSYEWQTNASGSYVTIPSETAATFAPPALTATASYQRRTLAVNGGNTTYSAYTTPIVITVSAVVSVGTIGITTSTICSGSTANISISTAGTGSGTITYEWQTNASGSYVTISGAIAATYITPTLTTTTSYQRRTVSTLNGIPCYSAYTAAVTIIVNDLNTGTIGIDQAICTGTAPATLTSVADGTGLGTITYQWQTRTLPGSYADISGATGATYTPPTITATTNYRRRAISDLSGVACPSVQSNVITITVNANLSAVAITPNTAQAICPSGSGTALTVTETVGGAITRQWGKRSVTGGAITAIAGQTATTYTPTGASLGAGTWLVVCTSTPTCGSPIVSNEVSVAVSAPHTLTGASQAASVCSGSAAIINLTGLVPNSTSTITYRINAGSLQTITGVVADASGAESFTTITTLSGTNNGQTLQITGITIPSASPVCTTVFTQDVTLSVIAPTIGSYSQSAAVCAGSSATILLTGMLPITTSTLAYQLTGTPQPDITGVVSDASGNASFSIVATNAQNFRILSITSTSTTPNCTTAIGSSGAFNLSVPTITAGSIGTAQTVCSGTVPSTLSSTIDGSGTGTITYEWQADDGAGYVDISGAASSTYAPPALTTTTSYKRRTLSTFGGITCYSGYSTPITITVNTLTAGVTGGAATICSGNDRIISQLVPGTASIGSAVKSYEWQTNASGSYVIIPGEVGTSYLSPVLTTTTSYRRRTVAVSGSTTCYSNYATPVTITVNSVDKGKIGTKQSICSGDTPAPLTSITAGIGAGAITYEWQSRVLPAIFTDILGATGPTYSPGVTTVQTSYRRRAISTLNGLTCVSEFDALTIKVNEPDEGIIGTDQTICSGTTPATLTSIEAGQAPGTISYEWQADNGTGYVTIPSAILASYTPPALTVTTSYQRRTTGQCAGLPTYSVWTTAVTITVNAVTAGTIGTNQTYCTAATPATITSTLAGTGSGTITYEWQTNASGSYVTIPVATAPTYSPPLLTATTSYQRRTISTLNGVSCNSVYTTPITITIDSNPVAPTITAITNATCVPFTGTVTLSGLPASGTWTINPGGITGTGTSNTVTGLSSGTYTFTVTNSNGCISIASSTAAVASAVTNTWNGTTWSNGTPNNQQSLIFNGNYPPTMDPNVDLYGCSCTVTTGNNVTIKVGRSLFITDQVTVLGTGTLTFENTASLVQVNNATNFGNINYIRNTTPINKFDYTYWSTPVLPFELGGISPNTLGDKYYSFDSSINNWKQESIATSMVPGKGYIVRGPQSFNDTARSTYVAVFNGVPNNGTVSISGIVSNAPCLLGNPYPSALDADSFLNTNQNVLDGTLYFWTHNTPIAVGTPNPGTGYFAYSGDDYATYNQTGGTAAALSSTTGGFNTNIPSGKIASCQGFFGRTKTVAAGFTSSTPIVYTNAMRVGVGGISGDNTQFFRTKGLATKSATLVEKHRVWLNLTNEQGAFKQTLVGYITGATNAYESRFDGKSIDGNKFLDFYSINQDNNLTIQGRALPFDENDEVILGYRCAINGDFTINIDQVDGLLTNQSVFIEDKLTNSITDLKASNYSFKTTKGTFNDRFVLRYKDKTLGTNDLLAESNVVLVSVKNKQIKINSFAETIDKVTIYDLLGRKIYQKDKVGSDELLVMNFVFSYQTLIVKTTLQNGTTVTNKIFIR</sequence>
<evidence type="ECO:0000313" key="4">
    <source>
        <dbReference type="EMBL" id="KAB1155487.1"/>
    </source>
</evidence>
<feature type="domain" description="Glycine-rich" evidence="3">
    <location>
        <begin position="26"/>
        <end position="250"/>
    </location>
</feature>
<dbReference type="Pfam" id="PF21722">
    <property type="entry name" value="Gly_rich_2"/>
    <property type="match status" value="1"/>
</dbReference>
<proteinExistence type="predicted"/>
<feature type="region of interest" description="Disordered" evidence="1">
    <location>
        <begin position="100"/>
        <end position="141"/>
    </location>
</feature>
<comment type="caution">
    <text evidence="4">The sequence shown here is derived from an EMBL/GenBank/DDBJ whole genome shotgun (WGS) entry which is preliminary data.</text>
</comment>
<reference evidence="4 5" key="1">
    <citation type="submission" date="2019-09" db="EMBL/GenBank/DDBJ databases">
        <title>Flavobacterium sp. nov., isolated from glacier ice.</title>
        <authorList>
            <person name="Liu Q."/>
        </authorList>
    </citation>
    <scope>NUCLEOTIDE SEQUENCE [LARGE SCALE GENOMIC DNA]</scope>
    <source>
        <strain evidence="4 5">NBRC 112527</strain>
    </source>
</reference>
<accession>A0A7J5AD37</accession>
<feature type="compositionally biased region" description="Low complexity" evidence="1">
    <location>
        <begin position="207"/>
        <end position="221"/>
    </location>
</feature>
<feature type="chain" id="PRO_5029588198" evidence="2">
    <location>
        <begin position="18"/>
        <end position="2049"/>
    </location>
</feature>
<feature type="region of interest" description="Disordered" evidence="1">
    <location>
        <begin position="207"/>
        <end position="240"/>
    </location>
</feature>
<dbReference type="Gene3D" id="2.60.40.2700">
    <property type="match status" value="1"/>
</dbReference>
<name>A0A7J5AD37_9FLAO</name>
<dbReference type="NCBIfam" id="NF033708">
    <property type="entry name" value="T9SS_Cterm_ChiA"/>
    <property type="match status" value="1"/>
</dbReference>
<evidence type="ECO:0000256" key="2">
    <source>
        <dbReference type="SAM" id="SignalP"/>
    </source>
</evidence>
<gene>
    <name evidence="4" type="ORF">F6464_10240</name>
</gene>
<dbReference type="OrthoDB" id="1652165at2"/>
<evidence type="ECO:0000256" key="1">
    <source>
        <dbReference type="SAM" id="MobiDB-lite"/>
    </source>
</evidence>
<keyword evidence="2" id="KW-0732">Signal</keyword>
<dbReference type="RefSeq" id="WP_151107714.1">
    <property type="nucleotide sequence ID" value="NZ_WAEM01000005.1"/>
</dbReference>
<protein>
    <submittedName>
        <fullName evidence="4">T9SS sorting signal type C domain-containing protein</fullName>
    </submittedName>
</protein>
<dbReference type="Proteomes" id="UP000490922">
    <property type="component" value="Unassembled WGS sequence"/>
</dbReference>